<feature type="compositionally biased region" description="Polar residues" evidence="3">
    <location>
        <begin position="697"/>
        <end position="709"/>
    </location>
</feature>
<feature type="compositionally biased region" description="Basic residues" evidence="3">
    <location>
        <begin position="367"/>
        <end position="378"/>
    </location>
</feature>
<dbReference type="PANTHER" id="PTHR42648:SF19">
    <property type="entry name" value="RNA-DIRECTED DNA POLYMERASE"/>
    <property type="match status" value="1"/>
</dbReference>
<feature type="region of interest" description="Disordered" evidence="3">
    <location>
        <begin position="365"/>
        <end position="384"/>
    </location>
</feature>
<keyword evidence="1" id="KW-0479">Metal-binding</keyword>
<organism evidence="6">
    <name type="scientific">Tanacetum cinerariifolium</name>
    <name type="common">Dalmatian daisy</name>
    <name type="synonym">Chrysanthemum cinerariifolium</name>
    <dbReference type="NCBI Taxonomy" id="118510"/>
    <lineage>
        <taxon>Eukaryota</taxon>
        <taxon>Viridiplantae</taxon>
        <taxon>Streptophyta</taxon>
        <taxon>Embryophyta</taxon>
        <taxon>Tracheophyta</taxon>
        <taxon>Spermatophyta</taxon>
        <taxon>Magnoliopsida</taxon>
        <taxon>eudicotyledons</taxon>
        <taxon>Gunneridae</taxon>
        <taxon>Pentapetalae</taxon>
        <taxon>asterids</taxon>
        <taxon>campanulids</taxon>
        <taxon>Asterales</taxon>
        <taxon>Asteraceae</taxon>
        <taxon>Asteroideae</taxon>
        <taxon>Anthemideae</taxon>
        <taxon>Anthemidinae</taxon>
        <taxon>Tanacetum</taxon>
    </lineage>
</organism>
<feature type="non-terminal residue" evidence="6">
    <location>
        <position position="928"/>
    </location>
</feature>
<dbReference type="InterPro" id="IPR039537">
    <property type="entry name" value="Retrotran_Ty1/copia-like"/>
</dbReference>
<dbReference type="GO" id="GO:0016787">
    <property type="term" value="F:hydrolase activity"/>
    <property type="evidence" value="ECO:0007669"/>
    <property type="project" value="UniProtKB-KW"/>
</dbReference>
<feature type="region of interest" description="Disordered" evidence="3">
    <location>
        <begin position="669"/>
        <end position="721"/>
    </location>
</feature>
<dbReference type="EMBL" id="BKCJ010322626">
    <property type="protein sequence ID" value="GEZ78023.1"/>
    <property type="molecule type" value="Genomic_DNA"/>
</dbReference>
<feature type="region of interest" description="Disordered" evidence="3">
    <location>
        <begin position="770"/>
        <end position="789"/>
    </location>
</feature>
<evidence type="ECO:0000259" key="4">
    <source>
        <dbReference type="Pfam" id="PF07727"/>
    </source>
</evidence>
<evidence type="ECO:0000313" key="6">
    <source>
        <dbReference type="EMBL" id="GEZ78023.1"/>
    </source>
</evidence>
<protein>
    <submittedName>
        <fullName evidence="6">Ribonuclease H-like domain-containing protein</fullName>
    </submittedName>
</protein>
<evidence type="ECO:0000259" key="5">
    <source>
        <dbReference type="Pfam" id="PF25597"/>
    </source>
</evidence>
<accession>A0A699INI0</accession>
<comment type="caution">
    <text evidence="6">The sequence shown here is derived from an EMBL/GenBank/DDBJ whole genome shotgun (WGS) entry which is preliminary data.</text>
</comment>
<keyword evidence="2" id="KW-0378">Hydrolase</keyword>
<dbReference type="GO" id="GO:0046872">
    <property type="term" value="F:metal ion binding"/>
    <property type="evidence" value="ECO:0007669"/>
    <property type="project" value="UniProtKB-KW"/>
</dbReference>
<sequence>SAISKVSLDGVAQPVTLLTAEQKLARKNELNARATLLMALPDKHHIPSEWKTHTLIWRNKANLEEHSLDDLFNSLKVYETEVRHSSSPSNPTQNLAFMSSSNIDSTNDSVSAATSVSAVCAKLPVSFHPNIDSLSNAVIFSFFASHSTSPQLDNEDLKQIDADDLEEMDLRCQMARLTMRARRSPKDTRRTGAAKPQRRHVPVETSTLNALVSQCDGIESYDWSYQAEEEPANFALMSIPSSSSSDNELSLAKPAQAISHTTESMAPTIEDWVFDSEDESEPNDSQSVPSSTQITEHVKTPRHSVLPVEAPILAATPKPTSPKTSSSVLPKSKPVSVTAVRPVSAAVPKVMKSRPNYAHTIVTKSKSTIRRHKTRSHFSKTSNSSSRVTAAKALVVSAAKGKQGKWVWKPKCPILDHALRTTGNMSYLYDFQELNGGYVAFGGNPMGGKISGKGKIKIVLLKVPRENNMYNVNLKDIVPFGDLTCLFAKATIDESNLWHRRLGELKGNLVYPGPLSKMALLRGAARTMLADSLLPVTFWAEAVNTACYVQNRVLVTKPQNKTPYELLHGRTPSIGFMRPFGCTVTILNTLDSLGKFEAKVDKGFLVGYSVNIKAFRVFNSRTHIVQETLHVNFLENKPNVAGTGPTWLFDIDRKIGEEANQQYMLFPVWSNGSTNPQNKEGDATFDGKEHDAEKSESTVNLSPTSSALSREQDDMTKKKDKGKSLVDYFTRNRDFNAAFKDYYDDSSNDVSAAGPIVPTVGQNYSNRTNPISAAGPLNTNTSTTHGKSSLQDASQSLDMLESEDIIYSDHENVGTEADFNNLETFITEELLQFKMQKVWILVDLPHGKRAIGTKWVYRNKKDERGIVVRNKARLVAQGYTQEEGIDYEEVFARVARIETIRLFLAYASFMGFMVYQMDVKSAFLYGTI</sequence>
<dbReference type="AlphaFoldDB" id="A0A699INI0"/>
<dbReference type="InterPro" id="IPR057670">
    <property type="entry name" value="SH3_retrovirus"/>
</dbReference>
<evidence type="ECO:0000256" key="3">
    <source>
        <dbReference type="SAM" id="MobiDB-lite"/>
    </source>
</evidence>
<feature type="domain" description="Retroviral polymerase SH3-like" evidence="5">
    <location>
        <begin position="582"/>
        <end position="637"/>
    </location>
</feature>
<feature type="region of interest" description="Disordered" evidence="3">
    <location>
        <begin position="276"/>
        <end position="304"/>
    </location>
</feature>
<dbReference type="InterPro" id="IPR013103">
    <property type="entry name" value="RVT_2"/>
</dbReference>
<evidence type="ECO:0000256" key="2">
    <source>
        <dbReference type="ARBA" id="ARBA00022801"/>
    </source>
</evidence>
<evidence type="ECO:0000256" key="1">
    <source>
        <dbReference type="ARBA" id="ARBA00022723"/>
    </source>
</evidence>
<dbReference type="Pfam" id="PF25597">
    <property type="entry name" value="SH3_retrovirus"/>
    <property type="match status" value="1"/>
</dbReference>
<dbReference type="PANTHER" id="PTHR42648">
    <property type="entry name" value="TRANSPOSASE, PUTATIVE-RELATED"/>
    <property type="match status" value="1"/>
</dbReference>
<dbReference type="SUPFAM" id="SSF53098">
    <property type="entry name" value="Ribonuclease H-like"/>
    <property type="match status" value="1"/>
</dbReference>
<feature type="non-terminal residue" evidence="6">
    <location>
        <position position="1"/>
    </location>
</feature>
<gene>
    <name evidence="6" type="ORF">Tci_549996</name>
</gene>
<feature type="region of interest" description="Disordered" evidence="3">
    <location>
        <begin position="181"/>
        <end position="201"/>
    </location>
</feature>
<feature type="compositionally biased region" description="Basic and acidic residues" evidence="3">
    <location>
        <begin position="679"/>
        <end position="696"/>
    </location>
</feature>
<dbReference type="Pfam" id="PF07727">
    <property type="entry name" value="RVT_2"/>
    <property type="match status" value="1"/>
</dbReference>
<feature type="domain" description="Reverse transcriptase Ty1/copia-type" evidence="4">
    <location>
        <begin position="837"/>
        <end position="928"/>
    </location>
</feature>
<dbReference type="InterPro" id="IPR012337">
    <property type="entry name" value="RNaseH-like_sf"/>
</dbReference>
<proteinExistence type="predicted"/>
<feature type="compositionally biased region" description="Polar residues" evidence="3">
    <location>
        <begin position="283"/>
        <end position="295"/>
    </location>
</feature>
<name>A0A699INI0_TANCI</name>
<reference evidence="6" key="1">
    <citation type="journal article" date="2019" name="Sci. Rep.">
        <title>Draft genome of Tanacetum cinerariifolium, the natural source of mosquito coil.</title>
        <authorList>
            <person name="Yamashiro T."/>
            <person name="Shiraishi A."/>
            <person name="Satake H."/>
            <person name="Nakayama K."/>
        </authorList>
    </citation>
    <scope>NUCLEOTIDE SEQUENCE</scope>
</reference>